<dbReference type="OrthoDB" id="9796448at2"/>
<gene>
    <name evidence="3" type="ORF">BHF68_04500</name>
</gene>
<name>A0A1E5G322_9FIRM</name>
<evidence type="ECO:0000313" key="4">
    <source>
        <dbReference type="Proteomes" id="UP000094296"/>
    </source>
</evidence>
<dbReference type="Pfam" id="PF01906">
    <property type="entry name" value="YbjQ_1"/>
    <property type="match status" value="1"/>
</dbReference>
<dbReference type="InterPro" id="IPR035439">
    <property type="entry name" value="UPF0145_dom_sf"/>
</dbReference>
<accession>A0A1E5G322</accession>
<evidence type="ECO:0000256" key="2">
    <source>
        <dbReference type="HAMAP-Rule" id="MF_00338"/>
    </source>
</evidence>
<dbReference type="Gene3D" id="3.30.110.70">
    <property type="entry name" value="Hypothetical protein apc22750. Chain B"/>
    <property type="match status" value="1"/>
</dbReference>
<evidence type="ECO:0000313" key="3">
    <source>
        <dbReference type="EMBL" id="OEF97472.1"/>
    </source>
</evidence>
<dbReference type="AlphaFoldDB" id="A0A1E5G322"/>
<dbReference type="InterPro" id="IPR002765">
    <property type="entry name" value="UPF0145_YbjQ-like"/>
</dbReference>
<dbReference type="STRING" id="766136.BHF68_04500"/>
<dbReference type="HAMAP" id="MF_00338">
    <property type="entry name" value="UPF0145"/>
    <property type="match status" value="1"/>
</dbReference>
<protein>
    <recommendedName>
        <fullName evidence="2">UPF0145 protein BHF68_04500</fullName>
    </recommendedName>
</protein>
<evidence type="ECO:0000256" key="1">
    <source>
        <dbReference type="ARBA" id="ARBA00010751"/>
    </source>
</evidence>
<dbReference type="RefSeq" id="WP_069642870.1">
    <property type="nucleotide sequence ID" value="NZ_MIJE01000011.1"/>
</dbReference>
<keyword evidence="4" id="KW-1185">Reference proteome</keyword>
<reference evidence="3 4" key="1">
    <citation type="submission" date="2016-09" db="EMBL/GenBank/DDBJ databases">
        <title>Draft genome sequence for the type strain of Desulfuribacillus alkaliarsenatis AHT28, an obligately anaerobic, sulfidogenic bacterium isolated from Russian soda lake sediments.</title>
        <authorList>
            <person name="Abin C.A."/>
            <person name="Hollibaugh J.T."/>
        </authorList>
    </citation>
    <scope>NUCLEOTIDE SEQUENCE [LARGE SCALE GENOMIC DNA]</scope>
    <source>
        <strain evidence="3 4">AHT28</strain>
    </source>
</reference>
<dbReference type="EMBL" id="MIJE01000011">
    <property type="protein sequence ID" value="OEF97472.1"/>
    <property type="molecule type" value="Genomic_DNA"/>
</dbReference>
<dbReference type="PANTHER" id="PTHR34068:SF2">
    <property type="entry name" value="UPF0145 PROTEIN SCO3412"/>
    <property type="match status" value="1"/>
</dbReference>
<sequence length="107" mass="11432">MIIVNTETIAGKKIVSNVGYVKGSIIQARHVGKDILAGLRGIVGGEIKEYTELMDDARKKAMKRMVDEATAKGANAIVNIRFMTAQVAQGAAEILVFGTAVIVEDDN</sequence>
<proteinExistence type="inferred from homology"/>
<dbReference type="Proteomes" id="UP000094296">
    <property type="component" value="Unassembled WGS sequence"/>
</dbReference>
<dbReference type="PANTHER" id="PTHR34068">
    <property type="entry name" value="UPF0145 PROTEIN YBJQ"/>
    <property type="match status" value="1"/>
</dbReference>
<dbReference type="SUPFAM" id="SSF117782">
    <property type="entry name" value="YbjQ-like"/>
    <property type="match status" value="1"/>
</dbReference>
<comment type="similarity">
    <text evidence="1 2">Belongs to the UPF0145 family.</text>
</comment>
<comment type="caution">
    <text evidence="3">The sequence shown here is derived from an EMBL/GenBank/DDBJ whole genome shotgun (WGS) entry which is preliminary data.</text>
</comment>
<organism evidence="3 4">
    <name type="scientific">Desulfuribacillus alkaliarsenatis</name>
    <dbReference type="NCBI Taxonomy" id="766136"/>
    <lineage>
        <taxon>Bacteria</taxon>
        <taxon>Bacillati</taxon>
        <taxon>Bacillota</taxon>
        <taxon>Desulfuribacillia</taxon>
        <taxon>Desulfuribacillales</taxon>
        <taxon>Desulfuribacillaceae</taxon>
        <taxon>Desulfuribacillus</taxon>
    </lineage>
</organism>